<name>A0A7S3L6D6_9STRA</name>
<organism evidence="1">
    <name type="scientific">Amphora coffeiformis</name>
    <dbReference type="NCBI Taxonomy" id="265554"/>
    <lineage>
        <taxon>Eukaryota</taxon>
        <taxon>Sar</taxon>
        <taxon>Stramenopiles</taxon>
        <taxon>Ochrophyta</taxon>
        <taxon>Bacillariophyta</taxon>
        <taxon>Bacillariophyceae</taxon>
        <taxon>Bacillariophycidae</taxon>
        <taxon>Thalassiophysales</taxon>
        <taxon>Catenulaceae</taxon>
        <taxon>Amphora</taxon>
    </lineage>
</organism>
<accession>A0A7S3L6D6</accession>
<dbReference type="AlphaFoldDB" id="A0A7S3L6D6"/>
<gene>
    <name evidence="1" type="ORF">ACOF00016_LOCUS9243</name>
</gene>
<proteinExistence type="predicted"/>
<sequence>MGIRDVVYECEIKTNCDDSYIWCAREGTQAACLAKKGCYWDTTGYGMCFGDKDLSCDTVVTTYMVTKEPSCVSSDCPCNTDMIQYVLDTKAKDLEDLFDKASCTGSTNLSQNPVCLAPLQTQDDNINNNNGDNNNDYSGPPSDGDCAAQTEWLESHPSVGAATRVVNDENQCESNSYCNNEHSGAALEQYRNACNAAGGVYMGLLNTNLQCDVMSCQLGGYYCIVHTDVLTCNVAPGCAWIGNSCVADTNNGPSCSTSSFRAVSNEIPLCIGPKCSCNANAATLAADAVVATTRAAFAKNDLEATCSMTHKPNPHCVGENSGSSWRHGFGLLAAFLVLSTIVA</sequence>
<protein>
    <submittedName>
        <fullName evidence="1">Uncharacterized protein</fullName>
    </submittedName>
</protein>
<dbReference type="EMBL" id="HBIM01011124">
    <property type="protein sequence ID" value="CAE0411961.1"/>
    <property type="molecule type" value="Transcribed_RNA"/>
</dbReference>
<evidence type="ECO:0000313" key="1">
    <source>
        <dbReference type="EMBL" id="CAE0411961.1"/>
    </source>
</evidence>
<reference evidence="1" key="1">
    <citation type="submission" date="2021-01" db="EMBL/GenBank/DDBJ databases">
        <authorList>
            <person name="Corre E."/>
            <person name="Pelletier E."/>
            <person name="Niang G."/>
            <person name="Scheremetjew M."/>
            <person name="Finn R."/>
            <person name="Kale V."/>
            <person name="Holt S."/>
            <person name="Cochrane G."/>
            <person name="Meng A."/>
            <person name="Brown T."/>
            <person name="Cohen L."/>
        </authorList>
    </citation>
    <scope>NUCLEOTIDE SEQUENCE</scope>
    <source>
        <strain evidence="1">CCMP127</strain>
    </source>
</reference>